<keyword evidence="2" id="KW-1185">Reference proteome</keyword>
<protein>
    <submittedName>
        <fullName evidence="1">Uncharacterized protein</fullName>
    </submittedName>
</protein>
<sequence length="140" mass="14830">MTIPSIADVTAAWHSLPSEKRDFIGILVVDMVLQGFISGEAYIVGEQLEDLAVLDEDVRGNAKCAEDELLTTLTQVVEAALPELFGADGENPVWCDNPGPRPGQQVADASPLEPLFTHRPANAARCTGSSSTAERAGLAL</sequence>
<dbReference type="EMBL" id="BPRC01000029">
    <property type="protein sequence ID" value="GJE67557.1"/>
    <property type="molecule type" value="Genomic_DNA"/>
</dbReference>
<evidence type="ECO:0000313" key="1">
    <source>
        <dbReference type="EMBL" id="GJE67557.1"/>
    </source>
</evidence>
<organism evidence="1 2">
    <name type="scientific">Methylorubrum aminovorans</name>
    <dbReference type="NCBI Taxonomy" id="269069"/>
    <lineage>
        <taxon>Bacteria</taxon>
        <taxon>Pseudomonadati</taxon>
        <taxon>Pseudomonadota</taxon>
        <taxon>Alphaproteobacteria</taxon>
        <taxon>Hyphomicrobiales</taxon>
        <taxon>Methylobacteriaceae</taxon>
        <taxon>Methylorubrum</taxon>
    </lineage>
</organism>
<dbReference type="Proteomes" id="UP001055039">
    <property type="component" value="Unassembled WGS sequence"/>
</dbReference>
<comment type="caution">
    <text evidence="1">The sequence shown here is derived from an EMBL/GenBank/DDBJ whole genome shotgun (WGS) entry which is preliminary data.</text>
</comment>
<evidence type="ECO:0000313" key="2">
    <source>
        <dbReference type="Proteomes" id="UP001055039"/>
    </source>
</evidence>
<name>A0ABQ4UL60_9HYPH</name>
<dbReference type="RefSeq" id="WP_238228509.1">
    <property type="nucleotide sequence ID" value="NZ_BAAADH010000023.1"/>
</dbReference>
<proteinExistence type="predicted"/>
<gene>
    <name evidence="1" type="ORF">LNAOJCKE_4789</name>
</gene>
<accession>A0ABQ4UL60</accession>
<reference evidence="1" key="1">
    <citation type="journal article" date="2021" name="Front. Microbiol.">
        <title>Comprehensive Comparative Genomics and Phenotyping of Methylobacterium Species.</title>
        <authorList>
            <person name="Alessa O."/>
            <person name="Ogura Y."/>
            <person name="Fujitani Y."/>
            <person name="Takami H."/>
            <person name="Hayashi T."/>
            <person name="Sahin N."/>
            <person name="Tani A."/>
        </authorList>
    </citation>
    <scope>NUCLEOTIDE SEQUENCE</scope>
    <source>
        <strain evidence="1">NBRC 15686</strain>
    </source>
</reference>
<reference evidence="1" key="2">
    <citation type="submission" date="2021-08" db="EMBL/GenBank/DDBJ databases">
        <authorList>
            <person name="Tani A."/>
            <person name="Ola A."/>
            <person name="Ogura Y."/>
            <person name="Katsura K."/>
            <person name="Hayashi T."/>
        </authorList>
    </citation>
    <scope>NUCLEOTIDE SEQUENCE</scope>
    <source>
        <strain evidence="1">NBRC 15686</strain>
    </source>
</reference>